<dbReference type="AlphaFoldDB" id="A0A835L3V4"/>
<comment type="caution">
    <text evidence="1">The sequence shown here is derived from an EMBL/GenBank/DDBJ whole genome shotgun (WGS) entry which is preliminary data.</text>
</comment>
<keyword evidence="2" id="KW-1185">Reference proteome</keyword>
<sequence length="100" mass="11203">MLRVLHQNIASLLSKQELLEITLQELQEKHNDPDVICLSETFVKMGHEGLSPCLDKPQSTQLNFSLFKACTDEGLLSVAAKDKCLQSSIFCSFQRGHVVE</sequence>
<proteinExistence type="predicted"/>
<name>A0A835L3V4_SPOEX</name>
<reference evidence="1" key="1">
    <citation type="submission" date="2020-08" db="EMBL/GenBank/DDBJ databases">
        <title>Spodoptera exigua strain:BAW_Kor-Di-RS1 Genome sequencing and assembly.</title>
        <authorList>
            <person name="Kim J."/>
            <person name="Nam H.Y."/>
            <person name="Kwon M."/>
            <person name="Choi J.H."/>
            <person name="Cho S.R."/>
            <person name="Kim G.-H."/>
        </authorList>
    </citation>
    <scope>NUCLEOTIDE SEQUENCE</scope>
    <source>
        <strain evidence="1">BAW_Kor-Di-RS1</strain>
        <tissue evidence="1">Whole-body</tissue>
    </source>
</reference>
<gene>
    <name evidence="1" type="ORF">HW555_007203</name>
</gene>
<dbReference type="Proteomes" id="UP000648187">
    <property type="component" value="Unassembled WGS sequence"/>
</dbReference>
<organism evidence="1 2">
    <name type="scientific">Spodoptera exigua</name>
    <name type="common">Beet armyworm</name>
    <name type="synonym">Noctua fulgens</name>
    <dbReference type="NCBI Taxonomy" id="7107"/>
    <lineage>
        <taxon>Eukaryota</taxon>
        <taxon>Metazoa</taxon>
        <taxon>Ecdysozoa</taxon>
        <taxon>Arthropoda</taxon>
        <taxon>Hexapoda</taxon>
        <taxon>Insecta</taxon>
        <taxon>Pterygota</taxon>
        <taxon>Neoptera</taxon>
        <taxon>Endopterygota</taxon>
        <taxon>Lepidoptera</taxon>
        <taxon>Glossata</taxon>
        <taxon>Ditrysia</taxon>
        <taxon>Noctuoidea</taxon>
        <taxon>Noctuidae</taxon>
        <taxon>Amphipyrinae</taxon>
        <taxon>Spodoptera</taxon>
    </lineage>
</organism>
<protein>
    <submittedName>
        <fullName evidence="1">Uncharacterized protein</fullName>
    </submittedName>
</protein>
<dbReference type="EMBL" id="JACKWZ010000119">
    <property type="protein sequence ID" value="KAF9415047.1"/>
    <property type="molecule type" value="Genomic_DNA"/>
</dbReference>
<evidence type="ECO:0000313" key="1">
    <source>
        <dbReference type="EMBL" id="KAF9415047.1"/>
    </source>
</evidence>
<accession>A0A835L3V4</accession>
<evidence type="ECO:0000313" key="2">
    <source>
        <dbReference type="Proteomes" id="UP000648187"/>
    </source>
</evidence>